<dbReference type="AlphaFoldDB" id="A0A0F9KL34"/>
<comment type="caution">
    <text evidence="2">The sequence shown here is derived from an EMBL/GenBank/DDBJ whole genome shotgun (WGS) entry which is preliminary data.</text>
</comment>
<dbReference type="InterPro" id="IPR045886">
    <property type="entry name" value="ThiF/MoeB/HesA"/>
</dbReference>
<dbReference type="GO" id="GO:0016779">
    <property type="term" value="F:nucleotidyltransferase activity"/>
    <property type="evidence" value="ECO:0007669"/>
    <property type="project" value="TreeGrafter"/>
</dbReference>
<reference evidence="2" key="1">
    <citation type="journal article" date="2015" name="Nature">
        <title>Complex archaea that bridge the gap between prokaryotes and eukaryotes.</title>
        <authorList>
            <person name="Spang A."/>
            <person name="Saw J.H."/>
            <person name="Jorgensen S.L."/>
            <person name="Zaremba-Niedzwiedzka K."/>
            <person name="Martijn J."/>
            <person name="Lind A.E."/>
            <person name="van Eijk R."/>
            <person name="Schleper C."/>
            <person name="Guy L."/>
            <person name="Ettema T.J."/>
        </authorList>
    </citation>
    <scope>NUCLEOTIDE SEQUENCE</scope>
</reference>
<dbReference type="PANTHER" id="PTHR10953:SF102">
    <property type="entry name" value="ADENYLYLTRANSFERASE AND SULFURTRANSFERASE MOCS3"/>
    <property type="match status" value="1"/>
</dbReference>
<dbReference type="Gene3D" id="3.40.50.720">
    <property type="entry name" value="NAD(P)-binding Rossmann-like Domain"/>
    <property type="match status" value="1"/>
</dbReference>
<sequence length="407" mass="45855">MDKNSDFFAKGLTTEEKDLYDRQFRLEGWSQKLIKDSRVLLLGIGGLGCETAKNLAMLGVGHLDLVDLDTIEFSNLNRQILFAGAKMGEPKAIAAARKLKDINSNIIIKAYHTSLERLDPSVYRAADVIVGGLDSMNARLNLNTQSVRFRKTLVDGGVSGYNGHVYTIFPYENACYECYPIAEVETDDMAACTVVGVPRKRIHCVFKGNLAFIEKFDKDPNPKDINDINFIQKYANNLVKEHNFLPEYSKGDIVKIIDRHDPGIITINSVISALQSHETVKILHWNKSHIGLGKPIKSYVVFNGMTMKFYHIEKPRNPQCPQCGKKVRRVTIKLRSNSPCMNIFNLLKKNGFELDPDLEPVITLLDFNDIKMVDLDKNPTENGLRNYELMTAAGFKKGEVLVTLKII</sequence>
<evidence type="ECO:0000313" key="2">
    <source>
        <dbReference type="EMBL" id="KKM82673.1"/>
    </source>
</evidence>
<dbReference type="InterPro" id="IPR000594">
    <property type="entry name" value="ThiF_NAD_FAD-bd"/>
</dbReference>
<organism evidence="2">
    <name type="scientific">marine sediment metagenome</name>
    <dbReference type="NCBI Taxonomy" id="412755"/>
    <lineage>
        <taxon>unclassified sequences</taxon>
        <taxon>metagenomes</taxon>
        <taxon>ecological metagenomes</taxon>
    </lineage>
</organism>
<dbReference type="Pfam" id="PF00899">
    <property type="entry name" value="ThiF"/>
    <property type="match status" value="1"/>
</dbReference>
<name>A0A0F9KL34_9ZZZZ</name>
<protein>
    <recommendedName>
        <fullName evidence="1">THIF-type NAD/FAD binding fold domain-containing protein</fullName>
    </recommendedName>
</protein>
<proteinExistence type="predicted"/>
<feature type="domain" description="THIF-type NAD/FAD binding fold" evidence="1">
    <location>
        <begin position="22"/>
        <end position="321"/>
    </location>
</feature>
<dbReference type="GO" id="GO:0004792">
    <property type="term" value="F:thiosulfate-cyanide sulfurtransferase activity"/>
    <property type="evidence" value="ECO:0007669"/>
    <property type="project" value="TreeGrafter"/>
</dbReference>
<dbReference type="SUPFAM" id="SSF69572">
    <property type="entry name" value="Activating enzymes of the ubiquitin-like proteins"/>
    <property type="match status" value="1"/>
</dbReference>
<dbReference type="InterPro" id="IPR035985">
    <property type="entry name" value="Ubiquitin-activating_enz"/>
</dbReference>
<dbReference type="GO" id="GO:0005737">
    <property type="term" value="C:cytoplasm"/>
    <property type="evidence" value="ECO:0007669"/>
    <property type="project" value="TreeGrafter"/>
</dbReference>
<dbReference type="GO" id="GO:0008641">
    <property type="term" value="F:ubiquitin-like modifier activating enzyme activity"/>
    <property type="evidence" value="ECO:0007669"/>
    <property type="project" value="InterPro"/>
</dbReference>
<evidence type="ECO:0000259" key="1">
    <source>
        <dbReference type="Pfam" id="PF00899"/>
    </source>
</evidence>
<dbReference type="EMBL" id="LAZR01007825">
    <property type="protein sequence ID" value="KKM82673.1"/>
    <property type="molecule type" value="Genomic_DNA"/>
</dbReference>
<dbReference type="PANTHER" id="PTHR10953">
    <property type="entry name" value="UBIQUITIN-ACTIVATING ENZYME E1"/>
    <property type="match status" value="1"/>
</dbReference>
<gene>
    <name evidence="2" type="ORF">LCGC14_1317160</name>
</gene>
<accession>A0A0F9KL34</accession>